<evidence type="ECO:0000313" key="1">
    <source>
        <dbReference type="EMBL" id="MBE6265958.1"/>
    </source>
</evidence>
<protein>
    <submittedName>
        <fullName evidence="1">Uncharacterized protein</fullName>
    </submittedName>
</protein>
<dbReference type="AlphaFoldDB" id="A0A928BSM9"/>
<dbReference type="Proteomes" id="UP000763088">
    <property type="component" value="Unassembled WGS sequence"/>
</dbReference>
<proteinExistence type="predicted"/>
<accession>A0A928BSM9</accession>
<organism evidence="1 2">
    <name type="scientific">Xylanibacter ruminicola</name>
    <name type="common">Prevotella ruminicola</name>
    <dbReference type="NCBI Taxonomy" id="839"/>
    <lineage>
        <taxon>Bacteria</taxon>
        <taxon>Pseudomonadati</taxon>
        <taxon>Bacteroidota</taxon>
        <taxon>Bacteroidia</taxon>
        <taxon>Bacteroidales</taxon>
        <taxon>Prevotellaceae</taxon>
        <taxon>Xylanibacter</taxon>
    </lineage>
</organism>
<name>A0A928BSM9_XYLRU</name>
<gene>
    <name evidence="1" type="ORF">E7102_05760</name>
</gene>
<reference evidence="1" key="1">
    <citation type="submission" date="2019-04" db="EMBL/GenBank/DDBJ databases">
        <title>Evolution of Biomass-Degrading Anaerobic Consortia Revealed by Metagenomics.</title>
        <authorList>
            <person name="Peng X."/>
        </authorList>
    </citation>
    <scope>NUCLEOTIDE SEQUENCE</scope>
    <source>
        <strain evidence="1">SIG141</strain>
    </source>
</reference>
<dbReference type="EMBL" id="SUYD01000006">
    <property type="protein sequence ID" value="MBE6265958.1"/>
    <property type="molecule type" value="Genomic_DNA"/>
</dbReference>
<comment type="caution">
    <text evidence="1">The sequence shown here is derived from an EMBL/GenBank/DDBJ whole genome shotgun (WGS) entry which is preliminary data.</text>
</comment>
<sequence>MIAFSTAADAQFGKLLKKAKSAVTGKSSHDAYWEQQKKNEEYEKQLREKQAAELNEKLKQVGTKPFDASAELPKNPVARTIYTDPNTGEKMMIDLKSTSDDRTVHGFWSVEGLNKEGYLDWQLKDESIIPLVKQLFDKKFGGITAPARGSSCRIDSKSDHMFLVGNIGTETTGRQYRRNDFGTILCRYVVLMVLMEFDDGENLIGRFEAKQNHIDGSTFDEDGMTVGFINGNINNTNQRVVNGWEVKTDIFTSTLKK</sequence>
<evidence type="ECO:0000313" key="2">
    <source>
        <dbReference type="Proteomes" id="UP000763088"/>
    </source>
</evidence>